<evidence type="ECO:0000256" key="2">
    <source>
        <dbReference type="SAM" id="Phobius"/>
    </source>
</evidence>
<keyword evidence="2" id="KW-1133">Transmembrane helix</keyword>
<evidence type="ECO:0000313" key="4">
    <source>
        <dbReference type="Proteomes" id="UP001187192"/>
    </source>
</evidence>
<comment type="caution">
    <text evidence="3">The sequence shown here is derived from an EMBL/GenBank/DDBJ whole genome shotgun (WGS) entry which is preliminary data.</text>
</comment>
<organism evidence="3 4">
    <name type="scientific">Ficus carica</name>
    <name type="common">Common fig</name>
    <dbReference type="NCBI Taxonomy" id="3494"/>
    <lineage>
        <taxon>Eukaryota</taxon>
        <taxon>Viridiplantae</taxon>
        <taxon>Streptophyta</taxon>
        <taxon>Embryophyta</taxon>
        <taxon>Tracheophyta</taxon>
        <taxon>Spermatophyta</taxon>
        <taxon>Magnoliopsida</taxon>
        <taxon>eudicotyledons</taxon>
        <taxon>Gunneridae</taxon>
        <taxon>Pentapetalae</taxon>
        <taxon>rosids</taxon>
        <taxon>fabids</taxon>
        <taxon>Rosales</taxon>
        <taxon>Moraceae</taxon>
        <taxon>Ficeae</taxon>
        <taxon>Ficus</taxon>
    </lineage>
</organism>
<gene>
    <name evidence="3" type="ORF">TIFTF001_045160</name>
</gene>
<proteinExistence type="predicted"/>
<keyword evidence="4" id="KW-1185">Reference proteome</keyword>
<keyword evidence="2" id="KW-0812">Transmembrane</keyword>
<evidence type="ECO:0000256" key="1">
    <source>
        <dbReference type="SAM" id="MobiDB-lite"/>
    </source>
</evidence>
<feature type="transmembrane region" description="Helical" evidence="2">
    <location>
        <begin position="138"/>
        <end position="156"/>
    </location>
</feature>
<sequence length="265" mass="29547">MYQVYIEESEMVVEKAQHSPIEDSAAAAPPPKPGPVSPSRRRRHVTAETFAATRCPPRLFSSLRRETNGQIFSYSSNFVFRALPFPSFLCFFFFFFFFFFLVPSPQKSLPKSDPQIFFFFFFLLFPSDHHKFHRHLELASSLHSFLYFFFFFLVPYPQKSLPKSAASTTGASAILNDAVEDPKTARQAPTTPSFPLLPLRPPQAPPPLNLPLAPAPAPPSVSTPSQPSFQPTLEAWDVGVAFDDVVGFVIAANHVAAIVFTSGIL</sequence>
<name>A0AA87YUX9_FICCA</name>
<evidence type="ECO:0000313" key="3">
    <source>
        <dbReference type="EMBL" id="GMN19295.1"/>
    </source>
</evidence>
<keyword evidence="2" id="KW-0472">Membrane</keyword>
<reference evidence="3" key="1">
    <citation type="submission" date="2023-07" db="EMBL/GenBank/DDBJ databases">
        <title>draft genome sequence of fig (Ficus carica).</title>
        <authorList>
            <person name="Takahashi T."/>
            <person name="Nishimura K."/>
        </authorList>
    </citation>
    <scope>NUCLEOTIDE SEQUENCE</scope>
</reference>
<feature type="compositionally biased region" description="Pro residues" evidence="1">
    <location>
        <begin position="208"/>
        <end position="221"/>
    </location>
</feature>
<feature type="region of interest" description="Disordered" evidence="1">
    <location>
        <begin position="16"/>
        <end position="42"/>
    </location>
</feature>
<accession>A0AA87YUX9</accession>
<protein>
    <submittedName>
        <fullName evidence="3">Uncharacterized protein</fullName>
    </submittedName>
</protein>
<dbReference type="Proteomes" id="UP001187192">
    <property type="component" value="Unassembled WGS sequence"/>
</dbReference>
<feature type="region of interest" description="Disordered" evidence="1">
    <location>
        <begin position="208"/>
        <end position="228"/>
    </location>
</feature>
<dbReference type="EMBL" id="BTGU01003776">
    <property type="protein sequence ID" value="GMN19295.1"/>
    <property type="molecule type" value="Genomic_DNA"/>
</dbReference>
<feature type="transmembrane region" description="Helical" evidence="2">
    <location>
        <begin position="82"/>
        <end position="102"/>
    </location>
</feature>
<dbReference type="AlphaFoldDB" id="A0AA87YUX9"/>